<protein>
    <submittedName>
        <fullName evidence="1">Uncharacterized protein</fullName>
    </submittedName>
</protein>
<reference evidence="1" key="1">
    <citation type="submission" date="2014-11" db="EMBL/GenBank/DDBJ databases">
        <authorList>
            <person name="Amaro Gonzalez C."/>
        </authorList>
    </citation>
    <scope>NUCLEOTIDE SEQUENCE</scope>
</reference>
<proteinExistence type="predicted"/>
<organism evidence="1">
    <name type="scientific">Anguilla anguilla</name>
    <name type="common">European freshwater eel</name>
    <name type="synonym">Muraena anguilla</name>
    <dbReference type="NCBI Taxonomy" id="7936"/>
    <lineage>
        <taxon>Eukaryota</taxon>
        <taxon>Metazoa</taxon>
        <taxon>Chordata</taxon>
        <taxon>Craniata</taxon>
        <taxon>Vertebrata</taxon>
        <taxon>Euteleostomi</taxon>
        <taxon>Actinopterygii</taxon>
        <taxon>Neopterygii</taxon>
        <taxon>Teleostei</taxon>
        <taxon>Anguilliformes</taxon>
        <taxon>Anguillidae</taxon>
        <taxon>Anguilla</taxon>
    </lineage>
</organism>
<dbReference type="EMBL" id="GBXM01013151">
    <property type="protein sequence ID" value="JAH95426.1"/>
    <property type="molecule type" value="Transcribed_RNA"/>
</dbReference>
<accession>A0A0E9WZ06</accession>
<name>A0A0E9WZ06_ANGAN</name>
<dbReference type="AlphaFoldDB" id="A0A0E9WZ06"/>
<sequence>MLALVIFFVLDYYVNNLTCFYLFTYLIKTMLSELCFVRLTCHFKAEEIWVDLL</sequence>
<reference evidence="1" key="2">
    <citation type="journal article" date="2015" name="Fish Shellfish Immunol.">
        <title>Early steps in the European eel (Anguilla anguilla)-Vibrio vulnificus interaction in the gills: Role of the RtxA13 toxin.</title>
        <authorList>
            <person name="Callol A."/>
            <person name="Pajuelo D."/>
            <person name="Ebbesson L."/>
            <person name="Teles M."/>
            <person name="MacKenzie S."/>
            <person name="Amaro C."/>
        </authorList>
    </citation>
    <scope>NUCLEOTIDE SEQUENCE</scope>
</reference>
<evidence type="ECO:0000313" key="1">
    <source>
        <dbReference type="EMBL" id="JAH95426.1"/>
    </source>
</evidence>